<protein>
    <submittedName>
        <fullName evidence="1">Uncharacterized protein</fullName>
    </submittedName>
</protein>
<proteinExistence type="predicted"/>
<dbReference type="EMBL" id="JAPQKS010000008">
    <property type="protein sequence ID" value="KAJ5217067.1"/>
    <property type="molecule type" value="Genomic_DNA"/>
</dbReference>
<keyword evidence="2" id="KW-1185">Reference proteome</keyword>
<reference evidence="1" key="2">
    <citation type="journal article" date="2023" name="IMA Fungus">
        <title>Comparative genomic study of the Penicillium genus elucidates a diverse pangenome and 15 lateral gene transfer events.</title>
        <authorList>
            <person name="Petersen C."/>
            <person name="Sorensen T."/>
            <person name="Nielsen M.R."/>
            <person name="Sondergaard T.E."/>
            <person name="Sorensen J.L."/>
            <person name="Fitzpatrick D.A."/>
            <person name="Frisvad J.C."/>
            <person name="Nielsen K.L."/>
        </authorList>
    </citation>
    <scope>NUCLEOTIDE SEQUENCE</scope>
    <source>
        <strain evidence="1">IBT 19713</strain>
    </source>
</reference>
<gene>
    <name evidence="1" type="ORF">N7468_010075</name>
</gene>
<name>A0A9W9TBX0_9EURO</name>
<evidence type="ECO:0000313" key="2">
    <source>
        <dbReference type="Proteomes" id="UP001150941"/>
    </source>
</evidence>
<dbReference type="GeneID" id="83206674"/>
<dbReference type="Proteomes" id="UP001150941">
    <property type="component" value="Unassembled WGS sequence"/>
</dbReference>
<organism evidence="1 2">
    <name type="scientific">Penicillium chermesinum</name>
    <dbReference type="NCBI Taxonomy" id="63820"/>
    <lineage>
        <taxon>Eukaryota</taxon>
        <taxon>Fungi</taxon>
        <taxon>Dikarya</taxon>
        <taxon>Ascomycota</taxon>
        <taxon>Pezizomycotina</taxon>
        <taxon>Eurotiomycetes</taxon>
        <taxon>Eurotiomycetidae</taxon>
        <taxon>Eurotiales</taxon>
        <taxon>Aspergillaceae</taxon>
        <taxon>Penicillium</taxon>
    </lineage>
</organism>
<dbReference type="AlphaFoldDB" id="A0A9W9TBX0"/>
<accession>A0A9W9TBX0</accession>
<sequence>MLRILRPQFLTSSLLIPGHLWSQDKPQFLITSLLGLGHIWPKDIPPFSMTAPQPWELMRIIDALGNQEIYT</sequence>
<evidence type="ECO:0000313" key="1">
    <source>
        <dbReference type="EMBL" id="KAJ5217067.1"/>
    </source>
</evidence>
<comment type="caution">
    <text evidence="1">The sequence shown here is derived from an EMBL/GenBank/DDBJ whole genome shotgun (WGS) entry which is preliminary data.</text>
</comment>
<dbReference type="RefSeq" id="XP_058325938.1">
    <property type="nucleotide sequence ID" value="XM_058479370.1"/>
</dbReference>
<reference evidence="1" key="1">
    <citation type="submission" date="2022-11" db="EMBL/GenBank/DDBJ databases">
        <authorList>
            <person name="Petersen C."/>
        </authorList>
    </citation>
    <scope>NUCLEOTIDE SEQUENCE</scope>
    <source>
        <strain evidence="1">IBT 19713</strain>
    </source>
</reference>